<dbReference type="Pfam" id="PF14186">
    <property type="entry name" value="Aida_C2"/>
    <property type="match status" value="1"/>
</dbReference>
<keyword evidence="2" id="KW-0217">Developmental protein</keyword>
<dbReference type="Gene3D" id="2.60.40.150">
    <property type="entry name" value="C2 domain"/>
    <property type="match status" value="1"/>
</dbReference>
<comment type="similarity">
    <text evidence="1">Belongs to the AIDA family.</text>
</comment>
<feature type="region of interest" description="Disordered" evidence="3">
    <location>
        <begin position="106"/>
        <end position="145"/>
    </location>
</feature>
<evidence type="ECO:0000259" key="4">
    <source>
        <dbReference type="PROSITE" id="PS51911"/>
    </source>
</evidence>
<dbReference type="InterPro" id="IPR023421">
    <property type="entry name" value="AIDA_N"/>
</dbReference>
<dbReference type="EMBL" id="HBFM01002262">
    <property type="protein sequence ID" value="CAD8764902.1"/>
    <property type="molecule type" value="Transcribed_RNA"/>
</dbReference>
<sequence length="362" mass="41011">MEDTRARWERAFLEAVDFDAWGQVEEALEGYQRLQVAAAAEYVENVLQLPLHRRDGIGKLAVILKRRMQEMHVGSEKDVGLTKMKHLKSFMKDIIVSDAPFPLHGFEPDTPITSDIPTMEEDDDSPHSSYQGPTYGQSSNNALPVNRDNTVVSRVQQNTYPIQQQQSQHQQNVDLQSQPQESKLQFPQPSIPSQMPSPTHPLNNDAMPRSPLLPVPNEGGAPGRYVSLMIEKWGFKDSLSYVQPRVVISLRNAMGEPLEPIQETPMGRSSNSYVIFNSIITLETPLDRIPQDAALFFEFIHWKTDKKKTSCRAYSILEKEELRPGNVALEVYKKPAIYIRGKTPSLFTVKPLYLHLNVSFAL</sequence>
<name>A0A7S0UKK5_9CHLO</name>
<reference evidence="5" key="1">
    <citation type="submission" date="2021-01" db="EMBL/GenBank/DDBJ databases">
        <authorList>
            <person name="Corre E."/>
            <person name="Pelletier E."/>
            <person name="Niang G."/>
            <person name="Scheremetjew M."/>
            <person name="Finn R."/>
            <person name="Kale V."/>
            <person name="Holt S."/>
            <person name="Cochrane G."/>
            <person name="Meng A."/>
            <person name="Brown T."/>
            <person name="Cohen L."/>
        </authorList>
    </citation>
    <scope>NUCLEOTIDE SEQUENCE</scope>
    <source>
        <strain evidence="5">SAG 63-3</strain>
    </source>
</reference>
<feature type="compositionally biased region" description="Polar residues" evidence="3">
    <location>
        <begin position="127"/>
        <end position="145"/>
    </location>
</feature>
<proteinExistence type="inferred from homology"/>
<dbReference type="GO" id="GO:0016020">
    <property type="term" value="C:membrane"/>
    <property type="evidence" value="ECO:0007669"/>
    <property type="project" value="TreeGrafter"/>
</dbReference>
<dbReference type="InterPro" id="IPR036818">
    <property type="entry name" value="AIDA_N_sf"/>
</dbReference>
<dbReference type="InterPro" id="IPR025939">
    <property type="entry name" value="Aida_C"/>
</dbReference>
<protein>
    <recommendedName>
        <fullName evidence="4">C2 Aida-type domain-containing protein</fullName>
    </recommendedName>
</protein>
<feature type="compositionally biased region" description="Low complexity" evidence="3">
    <location>
        <begin position="185"/>
        <end position="197"/>
    </location>
</feature>
<feature type="domain" description="C2 Aida-type" evidence="4">
    <location>
        <begin position="214"/>
        <end position="361"/>
    </location>
</feature>
<feature type="compositionally biased region" description="Low complexity" evidence="3">
    <location>
        <begin position="163"/>
        <end position="178"/>
    </location>
</feature>
<evidence type="ECO:0000256" key="3">
    <source>
        <dbReference type="SAM" id="MobiDB-lite"/>
    </source>
</evidence>
<dbReference type="PANTHER" id="PTHR28654:SF1">
    <property type="entry name" value="AXIN INTERACTOR, DORSALIZATION-ASSOCIATED PROTEIN"/>
    <property type="match status" value="1"/>
</dbReference>
<evidence type="ECO:0000256" key="2">
    <source>
        <dbReference type="ARBA" id="ARBA00022473"/>
    </source>
</evidence>
<dbReference type="Gene3D" id="1.20.120.360">
    <property type="entry name" value="Axin interactor, dorsalization-associated protein, N-terminal domain"/>
    <property type="match status" value="1"/>
</dbReference>
<dbReference type="InterPro" id="IPR035892">
    <property type="entry name" value="C2_domain_sf"/>
</dbReference>
<dbReference type="PROSITE" id="PS51911">
    <property type="entry name" value="C2_AIDA"/>
    <property type="match status" value="1"/>
</dbReference>
<dbReference type="PANTHER" id="PTHR28654">
    <property type="entry name" value="AXIN INTERACTOR, DORSALIZATION-ASSOCIATED PROTEIN"/>
    <property type="match status" value="1"/>
</dbReference>
<dbReference type="SUPFAM" id="SSF109779">
    <property type="entry name" value="Domain from hypothetical 2610208m17rik protein"/>
    <property type="match status" value="1"/>
</dbReference>
<organism evidence="5">
    <name type="scientific">Polytomella parva</name>
    <dbReference type="NCBI Taxonomy" id="51329"/>
    <lineage>
        <taxon>Eukaryota</taxon>
        <taxon>Viridiplantae</taxon>
        <taxon>Chlorophyta</taxon>
        <taxon>core chlorophytes</taxon>
        <taxon>Chlorophyceae</taxon>
        <taxon>CS clade</taxon>
        <taxon>Chlamydomonadales</taxon>
        <taxon>Chlamydomonadaceae</taxon>
        <taxon>Polytomella</taxon>
    </lineage>
</organism>
<accession>A0A7S0UKK5</accession>
<feature type="region of interest" description="Disordered" evidence="3">
    <location>
        <begin position="162"/>
        <end position="218"/>
    </location>
</feature>
<dbReference type="Pfam" id="PF08910">
    <property type="entry name" value="Aida_N"/>
    <property type="match status" value="1"/>
</dbReference>
<dbReference type="AlphaFoldDB" id="A0A7S0UKK5"/>
<dbReference type="GO" id="GO:0035091">
    <property type="term" value="F:phosphatidylinositol binding"/>
    <property type="evidence" value="ECO:0007669"/>
    <property type="project" value="TreeGrafter"/>
</dbReference>
<gene>
    <name evidence="5" type="ORF">PPAR00522_LOCUS1287</name>
</gene>
<evidence type="ECO:0000256" key="1">
    <source>
        <dbReference type="ARBA" id="ARBA00007205"/>
    </source>
</evidence>
<evidence type="ECO:0000313" key="5">
    <source>
        <dbReference type="EMBL" id="CAD8764902.1"/>
    </source>
</evidence>